<dbReference type="InterPro" id="IPR024977">
    <property type="entry name" value="Apc4-like_WD40_dom"/>
</dbReference>
<dbReference type="Gene3D" id="2.130.10.10">
    <property type="entry name" value="YVTN repeat-like/Quinoprotein amine dehydrogenase"/>
    <property type="match status" value="1"/>
</dbReference>
<keyword evidence="3" id="KW-0812">Transmembrane</keyword>
<protein>
    <recommendedName>
        <fullName evidence="4">Anaphase-promoting complex subunit 4-like WD40 domain-containing protein</fullName>
    </recommendedName>
</protein>
<evidence type="ECO:0000256" key="3">
    <source>
        <dbReference type="SAM" id="Phobius"/>
    </source>
</evidence>
<evidence type="ECO:0000256" key="2">
    <source>
        <dbReference type="ARBA" id="ARBA00022737"/>
    </source>
</evidence>
<dbReference type="GO" id="GO:0006406">
    <property type="term" value="P:mRNA export from nucleus"/>
    <property type="evidence" value="ECO:0007669"/>
    <property type="project" value="InterPro"/>
</dbReference>
<dbReference type="PANTHER" id="PTHR22839">
    <property type="entry name" value="THO COMPLEX SUBUNIT 3 THO3"/>
    <property type="match status" value="1"/>
</dbReference>
<keyword evidence="3" id="KW-0472">Membrane</keyword>
<evidence type="ECO:0000313" key="6">
    <source>
        <dbReference type="Proteomes" id="UP000054636"/>
    </source>
</evidence>
<evidence type="ECO:0000313" key="5">
    <source>
        <dbReference type="EMBL" id="KUF98446.1"/>
    </source>
</evidence>
<evidence type="ECO:0000259" key="4">
    <source>
        <dbReference type="Pfam" id="PF12894"/>
    </source>
</evidence>
<keyword evidence="1" id="KW-0853">WD repeat</keyword>
<proteinExistence type="predicted"/>
<dbReference type="SUPFAM" id="SSF50978">
    <property type="entry name" value="WD40 repeat-like"/>
    <property type="match status" value="1"/>
</dbReference>
<comment type="caution">
    <text evidence="5">The sequence shown here is derived from an EMBL/GenBank/DDBJ whole genome shotgun (WGS) entry which is preliminary data.</text>
</comment>
<keyword evidence="2" id="KW-0677">Repeat</keyword>
<reference evidence="5 6" key="1">
    <citation type="submission" date="2015-11" db="EMBL/GenBank/DDBJ databases">
        <title>Genomes and virulence difference between two physiological races of Phytophthora nicotianae.</title>
        <authorList>
            <person name="Liu H."/>
            <person name="Ma X."/>
            <person name="Yu H."/>
            <person name="Fang D."/>
            <person name="Li Y."/>
            <person name="Wang X."/>
            <person name="Wang W."/>
            <person name="Dong Y."/>
            <person name="Xiao B."/>
        </authorList>
    </citation>
    <scope>NUCLEOTIDE SEQUENCE [LARGE SCALE GENOMIC DNA]</scope>
    <source>
        <strain evidence="6">race 1</strain>
    </source>
</reference>
<dbReference type="InterPro" id="IPR036322">
    <property type="entry name" value="WD40_repeat_dom_sf"/>
</dbReference>
<keyword evidence="3" id="KW-1133">Transmembrane helix</keyword>
<sequence length="337" mass="37289">MSLRGDSIPRSKAAAYVQLPELDGHSRKVYALASIVMALCWPQGPTTAASASGTHYRTHHNPGLRFFSKLLMCLLALYCLSGAGAYGTAWTLGLDFVSCLGPYNTAPLGQHGLRQDGALLGHQDRPHRQQRLIAGDAVNIAYSHDAKYVVVGNLDCITLIDTRKARVVRRVVNPFESYEMQFSRTGFLFVAAGHAAGFGTFEIMRIVTEKKGNPNLESAHKEVVYAWTSTRQEDSLVSIWDLEELYCVKTFVVTTSSIRSVRFSHDGKYIAIGMDDPNLVVMDVESGEKAVKLQLQNNVQYLSWHPNKNVLAYVGDKASSDKNSNRDGVIKMIEMKD</sequence>
<organism evidence="5 6">
    <name type="scientific">Phytophthora nicotianae</name>
    <name type="common">Potato buckeye rot agent</name>
    <name type="synonym">Phytophthora parasitica</name>
    <dbReference type="NCBI Taxonomy" id="4792"/>
    <lineage>
        <taxon>Eukaryota</taxon>
        <taxon>Sar</taxon>
        <taxon>Stramenopiles</taxon>
        <taxon>Oomycota</taxon>
        <taxon>Peronosporomycetes</taxon>
        <taxon>Peronosporales</taxon>
        <taxon>Peronosporaceae</taxon>
        <taxon>Phytophthora</taxon>
    </lineage>
</organism>
<feature type="domain" description="Anaphase-promoting complex subunit 4-like WD40" evidence="4">
    <location>
        <begin position="254"/>
        <end position="305"/>
    </location>
</feature>
<dbReference type="InterPro" id="IPR015943">
    <property type="entry name" value="WD40/YVTN_repeat-like_dom_sf"/>
</dbReference>
<evidence type="ECO:0000256" key="1">
    <source>
        <dbReference type="ARBA" id="ARBA00022574"/>
    </source>
</evidence>
<dbReference type="FunFam" id="2.130.10.10:FF:000746">
    <property type="entry name" value="THO Complex (Transcription factor/nuclear export) subunit"/>
    <property type="match status" value="1"/>
</dbReference>
<feature type="transmembrane region" description="Helical" evidence="3">
    <location>
        <begin position="70"/>
        <end position="92"/>
    </location>
</feature>
<dbReference type="EMBL" id="LNFP01000069">
    <property type="protein sequence ID" value="KUF98446.1"/>
    <property type="molecule type" value="Genomic_DNA"/>
</dbReference>
<name>A0A0W8DPT4_PHYNI</name>
<accession>A0A0W8DPT4</accession>
<dbReference type="GO" id="GO:0000445">
    <property type="term" value="C:THO complex part of transcription export complex"/>
    <property type="evidence" value="ECO:0007669"/>
    <property type="project" value="TreeGrafter"/>
</dbReference>
<dbReference type="Pfam" id="PF12894">
    <property type="entry name" value="ANAPC4_WD40"/>
    <property type="match status" value="1"/>
</dbReference>
<dbReference type="PANTHER" id="PTHR22839:SF0">
    <property type="entry name" value="THO COMPLEX SUBUNIT 3"/>
    <property type="match status" value="1"/>
</dbReference>
<gene>
    <name evidence="5" type="ORF">AM588_10011524</name>
</gene>
<dbReference type="InterPro" id="IPR040132">
    <property type="entry name" value="Tex1/THOC3"/>
</dbReference>
<dbReference type="AlphaFoldDB" id="A0A0W8DPT4"/>
<dbReference type="Proteomes" id="UP000054636">
    <property type="component" value="Unassembled WGS sequence"/>
</dbReference>